<evidence type="ECO:0000259" key="3">
    <source>
        <dbReference type="PROSITE" id="PS50850"/>
    </source>
</evidence>
<dbReference type="PROSITE" id="PS50850">
    <property type="entry name" value="MFS"/>
    <property type="match status" value="1"/>
</dbReference>
<dbReference type="GeneID" id="106155642"/>
<feature type="transmembrane region" description="Helical" evidence="2">
    <location>
        <begin position="27"/>
        <end position="49"/>
    </location>
</feature>
<feature type="transmembrane region" description="Helical" evidence="2">
    <location>
        <begin position="130"/>
        <end position="159"/>
    </location>
</feature>
<dbReference type="InterPro" id="IPR036259">
    <property type="entry name" value="MFS_trans_sf"/>
</dbReference>
<protein>
    <submittedName>
        <fullName evidence="5">Monocarboxylate transporter 12</fullName>
    </submittedName>
</protein>
<proteinExistence type="predicted"/>
<feature type="transmembrane region" description="Helical" evidence="2">
    <location>
        <begin position="171"/>
        <end position="190"/>
    </location>
</feature>
<keyword evidence="2" id="KW-0472">Membrane</keyword>
<keyword evidence="2" id="KW-1133">Transmembrane helix</keyword>
<feature type="transmembrane region" description="Helical" evidence="2">
    <location>
        <begin position="88"/>
        <end position="109"/>
    </location>
</feature>
<evidence type="ECO:0000313" key="4">
    <source>
        <dbReference type="Proteomes" id="UP000085678"/>
    </source>
</evidence>
<dbReference type="InterPro" id="IPR011701">
    <property type="entry name" value="MFS"/>
</dbReference>
<keyword evidence="2" id="KW-0812">Transmembrane</keyword>
<dbReference type="AlphaFoldDB" id="A0A1S3HKM8"/>
<comment type="subcellular location">
    <subcellularLocation>
        <location evidence="1">Membrane</location>
        <topology evidence="1">Multi-pass membrane protein</topology>
    </subcellularLocation>
</comment>
<keyword evidence="4" id="KW-1185">Reference proteome</keyword>
<feature type="domain" description="Major facilitator superfamily (MFS) profile" evidence="3">
    <location>
        <begin position="1"/>
        <end position="321"/>
    </location>
</feature>
<feature type="transmembrane region" description="Helical" evidence="2">
    <location>
        <begin position="299"/>
        <end position="319"/>
    </location>
</feature>
<dbReference type="Proteomes" id="UP000085678">
    <property type="component" value="Unplaced"/>
</dbReference>
<dbReference type="InParanoid" id="A0A1S3HKM8"/>
<organism evidence="4 5">
    <name type="scientific">Lingula anatina</name>
    <name type="common">Brachiopod</name>
    <name type="synonym">Lingula unguis</name>
    <dbReference type="NCBI Taxonomy" id="7574"/>
    <lineage>
        <taxon>Eukaryota</taxon>
        <taxon>Metazoa</taxon>
        <taxon>Spiralia</taxon>
        <taxon>Lophotrochozoa</taxon>
        <taxon>Brachiopoda</taxon>
        <taxon>Linguliformea</taxon>
        <taxon>Lingulata</taxon>
        <taxon>Lingulida</taxon>
        <taxon>Linguloidea</taxon>
        <taxon>Lingulidae</taxon>
        <taxon>Lingula</taxon>
    </lineage>
</organism>
<name>A0A1S3HKM8_LINAN</name>
<feature type="transmembrane region" description="Helical" evidence="2">
    <location>
        <begin position="56"/>
        <end position="76"/>
    </location>
</feature>
<reference evidence="5" key="1">
    <citation type="submission" date="2025-08" db="UniProtKB">
        <authorList>
            <consortium name="RefSeq"/>
        </authorList>
    </citation>
    <scope>IDENTIFICATION</scope>
    <source>
        <tissue evidence="5">Gonads</tissue>
    </source>
</reference>
<dbReference type="GO" id="GO:0008028">
    <property type="term" value="F:monocarboxylic acid transmembrane transporter activity"/>
    <property type="evidence" value="ECO:0007669"/>
    <property type="project" value="TreeGrafter"/>
</dbReference>
<dbReference type="SUPFAM" id="SSF103473">
    <property type="entry name" value="MFS general substrate transporter"/>
    <property type="match status" value="1"/>
</dbReference>
<evidence type="ECO:0000313" key="5">
    <source>
        <dbReference type="RefSeq" id="XP_013386021.1"/>
    </source>
</evidence>
<dbReference type="CDD" id="cd17352">
    <property type="entry name" value="MFS_MCT_SLC16"/>
    <property type="match status" value="1"/>
</dbReference>
<gene>
    <name evidence="5" type="primary">LOC106155642</name>
</gene>
<evidence type="ECO:0000256" key="2">
    <source>
        <dbReference type="SAM" id="Phobius"/>
    </source>
</evidence>
<dbReference type="PANTHER" id="PTHR11360">
    <property type="entry name" value="MONOCARBOXYLATE TRANSPORTER"/>
    <property type="match status" value="1"/>
</dbReference>
<dbReference type="PANTHER" id="PTHR11360:SF284">
    <property type="entry name" value="EG:103B4.3 PROTEIN-RELATED"/>
    <property type="match status" value="1"/>
</dbReference>
<dbReference type="Pfam" id="PF07690">
    <property type="entry name" value="MFS_1"/>
    <property type="match status" value="1"/>
</dbReference>
<sequence length="359" mass="38417">MVGGLIACAGLVLSVFATSISYLYVTFGILTGFGFGLSFNTTVFVVGLAFDRHRSLAMGISISGVGAGMIVQPYLIEYLIHFYGWRGSMLIQAGLMLQSVVCGALMKLPTAKHITCLPECEKASNIKPKILDLGIFVNFNYVALTANIFLFCLGMSVVLVHLPHVADTLSFSHDQSALLISIIGITNTIGRTLSGVVGNLHFVNVTLLYGLSYVIAGLATLFYPASSHYAIMVICSIIYGLFTAPFGSLLPDVLVRIVGKHRMTAGYGMLMVLGGIGTILGAPVAGWLYDGLHDYQPSFYLGGGSLTLSGLIMFIPWKFEDHSTKSTEKTRGDEKTILATPTEKVCADDEVVSGQISSV</sequence>
<dbReference type="InterPro" id="IPR050327">
    <property type="entry name" value="Proton-linked_MCT"/>
</dbReference>
<dbReference type="GO" id="GO:0016020">
    <property type="term" value="C:membrane"/>
    <property type="evidence" value="ECO:0007669"/>
    <property type="project" value="UniProtKB-SubCell"/>
</dbReference>
<dbReference type="RefSeq" id="XP_013386021.1">
    <property type="nucleotide sequence ID" value="XM_013530567.1"/>
</dbReference>
<dbReference type="KEGG" id="lak:106155642"/>
<evidence type="ECO:0000256" key="1">
    <source>
        <dbReference type="ARBA" id="ARBA00004141"/>
    </source>
</evidence>
<feature type="transmembrane region" description="Helical" evidence="2">
    <location>
        <begin position="202"/>
        <end position="223"/>
    </location>
</feature>
<dbReference type="Gene3D" id="1.20.1250.20">
    <property type="entry name" value="MFS general substrate transporter like domains"/>
    <property type="match status" value="1"/>
</dbReference>
<accession>A0A1S3HKM8</accession>
<feature type="transmembrane region" description="Helical" evidence="2">
    <location>
        <begin position="229"/>
        <end position="255"/>
    </location>
</feature>
<dbReference type="OrthoDB" id="10060767at2759"/>
<feature type="transmembrane region" description="Helical" evidence="2">
    <location>
        <begin position="267"/>
        <end position="287"/>
    </location>
</feature>
<dbReference type="InterPro" id="IPR020846">
    <property type="entry name" value="MFS_dom"/>
</dbReference>